<evidence type="ECO:0000256" key="6">
    <source>
        <dbReference type="ARBA" id="ARBA00022989"/>
    </source>
</evidence>
<evidence type="ECO:0000256" key="8">
    <source>
        <dbReference type="RuleBase" id="RU363032"/>
    </source>
</evidence>
<dbReference type="STRING" id="1121338.CLTEP_17780"/>
<keyword evidence="7 8" id="KW-0472">Membrane</keyword>
<keyword evidence="3" id="KW-1003">Cell membrane</keyword>
<keyword evidence="11" id="KW-1185">Reference proteome</keyword>
<dbReference type="PROSITE" id="PS50928">
    <property type="entry name" value="ABC_TM1"/>
    <property type="match status" value="1"/>
</dbReference>
<dbReference type="OrthoDB" id="9787841at2"/>
<name>A0A151B2W6_9CLOT</name>
<keyword evidence="2 8" id="KW-0813">Transport</keyword>
<reference evidence="10 11" key="1">
    <citation type="submission" date="2016-02" db="EMBL/GenBank/DDBJ databases">
        <title>Genome sequence of Clostridium tepidiprofundi DSM 19306.</title>
        <authorList>
            <person name="Poehlein A."/>
            <person name="Daniel R."/>
        </authorList>
    </citation>
    <scope>NUCLEOTIDE SEQUENCE [LARGE SCALE GENOMIC DNA]</scope>
    <source>
        <strain evidence="10 11">DSM 19306</strain>
    </source>
</reference>
<dbReference type="InterPro" id="IPR035906">
    <property type="entry name" value="MetI-like_sf"/>
</dbReference>
<protein>
    <submittedName>
        <fullName evidence="10">Inner membrane amino-acid ABC transporter permease protein YecS</fullName>
    </submittedName>
</protein>
<feature type="transmembrane region" description="Helical" evidence="8">
    <location>
        <begin position="46"/>
        <end position="69"/>
    </location>
</feature>
<dbReference type="PANTHER" id="PTHR30614">
    <property type="entry name" value="MEMBRANE COMPONENT OF AMINO ACID ABC TRANSPORTER"/>
    <property type="match status" value="1"/>
</dbReference>
<feature type="transmembrane region" description="Helical" evidence="8">
    <location>
        <begin position="81"/>
        <end position="99"/>
    </location>
</feature>
<comment type="subcellular location">
    <subcellularLocation>
        <location evidence="1 8">Cell membrane</location>
        <topology evidence="1 8">Multi-pass membrane protein</topology>
    </subcellularLocation>
</comment>
<dbReference type="EMBL" id="LTBA01000020">
    <property type="protein sequence ID" value="KYH34279.1"/>
    <property type="molecule type" value="Genomic_DNA"/>
</dbReference>
<evidence type="ECO:0000256" key="5">
    <source>
        <dbReference type="ARBA" id="ARBA00022970"/>
    </source>
</evidence>
<evidence type="ECO:0000256" key="7">
    <source>
        <dbReference type="ARBA" id="ARBA00023136"/>
    </source>
</evidence>
<gene>
    <name evidence="10" type="primary">yecS</name>
    <name evidence="10" type="ORF">CLTEP_17780</name>
</gene>
<keyword evidence="4 8" id="KW-0812">Transmembrane</keyword>
<dbReference type="GO" id="GO:0006865">
    <property type="term" value="P:amino acid transport"/>
    <property type="evidence" value="ECO:0007669"/>
    <property type="project" value="UniProtKB-KW"/>
</dbReference>
<feature type="transmembrane region" description="Helical" evidence="8">
    <location>
        <begin position="179"/>
        <end position="202"/>
    </location>
</feature>
<accession>A0A151B2W6</accession>
<keyword evidence="5" id="KW-0029">Amino-acid transport</keyword>
<evidence type="ECO:0000313" key="11">
    <source>
        <dbReference type="Proteomes" id="UP000075531"/>
    </source>
</evidence>
<organism evidence="10 11">
    <name type="scientific">Clostridium tepidiprofundi DSM 19306</name>
    <dbReference type="NCBI Taxonomy" id="1121338"/>
    <lineage>
        <taxon>Bacteria</taxon>
        <taxon>Bacillati</taxon>
        <taxon>Bacillota</taxon>
        <taxon>Clostridia</taxon>
        <taxon>Eubacteriales</taxon>
        <taxon>Clostridiaceae</taxon>
        <taxon>Clostridium</taxon>
    </lineage>
</organism>
<dbReference type="InterPro" id="IPR000515">
    <property type="entry name" value="MetI-like"/>
</dbReference>
<proteinExistence type="inferred from homology"/>
<dbReference type="InterPro" id="IPR043429">
    <property type="entry name" value="ArtM/GltK/GlnP/TcyL/YhdX-like"/>
</dbReference>
<feature type="transmembrane region" description="Helical" evidence="8">
    <location>
        <begin position="21"/>
        <end position="39"/>
    </location>
</feature>
<dbReference type="FunFam" id="1.10.3720.10:FF:000006">
    <property type="entry name" value="Glutamate/aspartate ABC transporter, permease protein GltK"/>
    <property type="match status" value="1"/>
</dbReference>
<dbReference type="PANTHER" id="PTHR30614:SF0">
    <property type="entry name" value="L-CYSTINE TRANSPORT SYSTEM PERMEASE PROTEIN TCYL"/>
    <property type="match status" value="1"/>
</dbReference>
<evidence type="ECO:0000256" key="1">
    <source>
        <dbReference type="ARBA" id="ARBA00004651"/>
    </source>
</evidence>
<dbReference type="InterPro" id="IPR010065">
    <property type="entry name" value="AA_ABC_transptr_permease_3TM"/>
</dbReference>
<dbReference type="Proteomes" id="UP000075531">
    <property type="component" value="Unassembled WGS sequence"/>
</dbReference>
<dbReference type="AlphaFoldDB" id="A0A151B2W6"/>
<dbReference type="GO" id="GO:0022857">
    <property type="term" value="F:transmembrane transporter activity"/>
    <property type="evidence" value="ECO:0007669"/>
    <property type="project" value="InterPro"/>
</dbReference>
<evidence type="ECO:0000256" key="2">
    <source>
        <dbReference type="ARBA" id="ARBA00022448"/>
    </source>
</evidence>
<dbReference type="Gene3D" id="1.10.3720.10">
    <property type="entry name" value="MetI-like"/>
    <property type="match status" value="1"/>
</dbReference>
<dbReference type="CDD" id="cd06261">
    <property type="entry name" value="TM_PBP2"/>
    <property type="match status" value="1"/>
</dbReference>
<dbReference type="NCBIfam" id="TIGR01726">
    <property type="entry name" value="HEQRo_perm_3TM"/>
    <property type="match status" value="1"/>
</dbReference>
<evidence type="ECO:0000256" key="4">
    <source>
        <dbReference type="ARBA" id="ARBA00022692"/>
    </source>
</evidence>
<feature type="domain" description="ABC transmembrane type-1" evidence="9">
    <location>
        <begin position="15"/>
        <end position="203"/>
    </location>
</feature>
<dbReference type="Pfam" id="PF00528">
    <property type="entry name" value="BPD_transp_1"/>
    <property type="match status" value="1"/>
</dbReference>
<dbReference type="RefSeq" id="WP_066825562.1">
    <property type="nucleotide sequence ID" value="NZ_LTBA01000020.1"/>
</dbReference>
<sequence>MQNLIDIGIYILKGSVITFELFFVTIILSIPVGFIFSLGKISKFKILRVILSAYTWFFRGTPLLLQLFFTYFGLPAIGIKFSPFTAAAITFVLNYAAYFTEIFRAGLNSIDKGQYEAANVLGMNYFQTMVRIIIPQTFKRVIPPVCNEGISLVKDTALVSVIGMAEILRNAKEIVTREFIITPFIVAAVVYLLATTILVSLFNHLENKYLSYE</sequence>
<evidence type="ECO:0000313" key="10">
    <source>
        <dbReference type="EMBL" id="KYH34279.1"/>
    </source>
</evidence>
<evidence type="ECO:0000259" key="9">
    <source>
        <dbReference type="PROSITE" id="PS50928"/>
    </source>
</evidence>
<dbReference type="PATRIC" id="fig|1121338.3.peg.1819"/>
<dbReference type="GO" id="GO:0043190">
    <property type="term" value="C:ATP-binding cassette (ABC) transporter complex"/>
    <property type="evidence" value="ECO:0007669"/>
    <property type="project" value="InterPro"/>
</dbReference>
<keyword evidence="6 8" id="KW-1133">Transmembrane helix</keyword>
<comment type="similarity">
    <text evidence="8">Belongs to the binding-protein-dependent transport system permease family.</text>
</comment>
<comment type="caution">
    <text evidence="10">The sequence shown here is derived from an EMBL/GenBank/DDBJ whole genome shotgun (WGS) entry which is preliminary data.</text>
</comment>
<dbReference type="SUPFAM" id="SSF161098">
    <property type="entry name" value="MetI-like"/>
    <property type="match status" value="1"/>
</dbReference>
<evidence type="ECO:0000256" key="3">
    <source>
        <dbReference type="ARBA" id="ARBA00022475"/>
    </source>
</evidence>